<dbReference type="GO" id="GO:0097347">
    <property type="term" value="C:TAM protein secretion complex"/>
    <property type="evidence" value="ECO:0007669"/>
    <property type="project" value="TreeGrafter"/>
</dbReference>
<name>A0A4U1B7Q4_9GAMM</name>
<dbReference type="AlphaFoldDB" id="A0A4U1B7Q4"/>
<evidence type="ECO:0000259" key="6">
    <source>
        <dbReference type="Pfam" id="PF04357"/>
    </source>
</evidence>
<evidence type="ECO:0000256" key="1">
    <source>
        <dbReference type="ARBA" id="ARBA00004167"/>
    </source>
</evidence>
<proteinExistence type="predicted"/>
<dbReference type="GO" id="GO:0009306">
    <property type="term" value="P:protein secretion"/>
    <property type="evidence" value="ECO:0007669"/>
    <property type="project" value="InterPro"/>
</dbReference>
<comment type="caution">
    <text evidence="7">The sequence shown here is derived from an EMBL/GenBank/DDBJ whole genome shotgun (WGS) entry which is preliminary data.</text>
</comment>
<evidence type="ECO:0000256" key="3">
    <source>
        <dbReference type="ARBA" id="ARBA00022989"/>
    </source>
</evidence>
<keyword evidence="3" id="KW-1133">Transmembrane helix</keyword>
<dbReference type="GO" id="GO:0005886">
    <property type="term" value="C:plasma membrane"/>
    <property type="evidence" value="ECO:0007669"/>
    <property type="project" value="InterPro"/>
</dbReference>
<keyword evidence="2" id="KW-0812">Transmembrane</keyword>
<keyword evidence="4" id="KW-0472">Membrane</keyword>
<evidence type="ECO:0000313" key="8">
    <source>
        <dbReference type="Proteomes" id="UP000307999"/>
    </source>
</evidence>
<comment type="subcellular location">
    <subcellularLocation>
        <location evidence="1">Membrane</location>
        <topology evidence="1">Single-pass membrane protein</topology>
    </subcellularLocation>
</comment>
<gene>
    <name evidence="7" type="ORF">E8M12_04260</name>
</gene>
<feature type="compositionally biased region" description="Polar residues" evidence="5">
    <location>
        <begin position="182"/>
        <end position="202"/>
    </location>
</feature>
<dbReference type="Pfam" id="PF04357">
    <property type="entry name" value="TamB"/>
    <property type="match status" value="1"/>
</dbReference>
<evidence type="ECO:0000313" key="7">
    <source>
        <dbReference type="EMBL" id="TKB46272.1"/>
    </source>
</evidence>
<dbReference type="RefSeq" id="WP_136734848.1">
    <property type="nucleotide sequence ID" value="NZ_SWDB01000009.1"/>
</dbReference>
<dbReference type="PANTHER" id="PTHR36985">
    <property type="entry name" value="TRANSLOCATION AND ASSEMBLY MODULE SUBUNIT TAMB"/>
    <property type="match status" value="1"/>
</dbReference>
<dbReference type="Proteomes" id="UP000307999">
    <property type="component" value="Unassembled WGS sequence"/>
</dbReference>
<protein>
    <recommendedName>
        <fullName evidence="6">Translocation and assembly module TamB C-terminal domain-containing protein</fullName>
    </recommendedName>
</protein>
<dbReference type="OrthoDB" id="5555605at2"/>
<accession>A0A4U1B7Q4</accession>
<dbReference type="PANTHER" id="PTHR36985:SF1">
    <property type="entry name" value="TRANSLOCATION AND ASSEMBLY MODULE SUBUNIT TAMB"/>
    <property type="match status" value="1"/>
</dbReference>
<sequence length="1266" mass="139502">MIRRLLKWVVAPILILLLLLSLLIFTQWGNRLLVAGVNTLSFIDIQFRQGHLLNQAEFEQIQIELDGLSIVLDEVSYHLHKRCLLVKRLCLPSLQADSVRVVMSPTEKVPEPEPEPLPPALIDIPIDISIDTIEVKHIAFENPGVAVAIEELTSAVAVQQSQVNLASTSLSRVEVKTLTATDQVSDKATASESNDKQASTADSENDWPLAALPEIFLPVELLVAQVSIADIMLWLNTSSQPQPDVAIQDFVLALNWSGYQLDITELDLQARDYGHADLTGNIDWQTPWGVNLQANTEISHFPWYEELENSKQTLQVKGNLAELEVILLNAGNVPVSLDVRGNLLDSKLPFVANLQSQRIDLTTLLGQPLIINNSQSQVYGDLQQQQFNTEIKLNGFGYQQAKVNVTGTHSEQVVDLTKLNFVDAATKSSLSGQVSLDYSSDFSSKADINIPSFQLPQIMVNKQTIDGRIEGQLHLFAMLDKDDLPKSLEQPGTWQVSSYNSRLKGLVNEQPIALNANFSIDNELRLEDGRLMVSVAESELNISGYSDENWHLKGQWQGVRLQRWLEQIEGQLAGDIQVNGEIRDPQIELLARLQEFSMQTIQVPEALLTLNYRPISNHQADIEVKSAALQIQEKQVSDISLKVNGDLDKQTLQLNTSGDIPVLLALDNQLDLEAQRSQLQVNSASVGFEGIDWQLQQALLAQIDMQDPNVEIEPHCWQHNDNQICVTQQSQLGNDGDLYLNWFVALDDYDELMLGKVLELKSAINGDAQVSWSAGQLAKLSVVNHLQGGQLTLISEDKTADLIRWQQGKVEVTGNAERLKVDLFVDKDAGSRLLAGDLEVDLQQASYPISGKLDIERFRIQLLEELVPGISKARGDISSALVIAGTAEKPALTGRLSLHDGEFETYQSPNSIDNINIDANFTGQQADIDGGFKIRSFPAELSATVDWQQGLVANARLFAEKIPLLYPPNLDAVIGTDIRFAFAEQEGQISGEIQVLDGLMTLEDLPEGSIDVSDDAVIVDASGEEVEQKSRFAIATDVDLLINPEFRLKGQGFTGNLGGKLKIRQKAHQPLQLFGLLKILNGEYKAYGQDLKVDSGEISFAGSPSNPNINVKAIREIKDENVVVGLSIVGPTEALNLSFFSNPGMAQPEIMSYLIRGRGLDANSGGGSAVGVALANALTKTTPIQNVVQNLPLLSDVTIDAEVEDDVTQATISGYLGERIFLKYGIGVYEPINELTVRFYLMSRLWLETVSGLENSADIYYSFEID</sequence>
<evidence type="ECO:0000256" key="5">
    <source>
        <dbReference type="SAM" id="MobiDB-lite"/>
    </source>
</evidence>
<evidence type="ECO:0000256" key="4">
    <source>
        <dbReference type="ARBA" id="ARBA00023136"/>
    </source>
</evidence>
<feature type="region of interest" description="Disordered" evidence="5">
    <location>
        <begin position="182"/>
        <end position="204"/>
    </location>
</feature>
<organism evidence="7 8">
    <name type="scientific">Thalassotalea mangrovi</name>
    <dbReference type="NCBI Taxonomy" id="2572245"/>
    <lineage>
        <taxon>Bacteria</taxon>
        <taxon>Pseudomonadati</taxon>
        <taxon>Pseudomonadota</taxon>
        <taxon>Gammaproteobacteria</taxon>
        <taxon>Alteromonadales</taxon>
        <taxon>Colwelliaceae</taxon>
        <taxon>Thalassotalea</taxon>
    </lineage>
</organism>
<keyword evidence="8" id="KW-1185">Reference proteome</keyword>
<reference evidence="7 8" key="1">
    <citation type="submission" date="2019-04" db="EMBL/GenBank/DDBJ databases">
        <title>Thalassotalea guangxiensis sp. nov., isolated from sediment of the coastal wetland.</title>
        <authorList>
            <person name="Zheng S."/>
            <person name="Zhang D."/>
        </authorList>
    </citation>
    <scope>NUCLEOTIDE SEQUENCE [LARGE SCALE GENOMIC DNA]</scope>
    <source>
        <strain evidence="7 8">ZS-4</strain>
    </source>
</reference>
<dbReference type="InterPro" id="IPR007452">
    <property type="entry name" value="TamB_C"/>
</dbReference>
<evidence type="ECO:0000256" key="2">
    <source>
        <dbReference type="ARBA" id="ARBA00022692"/>
    </source>
</evidence>
<feature type="domain" description="Translocation and assembly module TamB C-terminal" evidence="6">
    <location>
        <begin position="956"/>
        <end position="1264"/>
    </location>
</feature>
<dbReference type="EMBL" id="SWDB01000009">
    <property type="protein sequence ID" value="TKB46272.1"/>
    <property type="molecule type" value="Genomic_DNA"/>
</dbReference>